<evidence type="ECO:0000313" key="2">
    <source>
        <dbReference type="EMBL" id="KAK6171826.1"/>
    </source>
</evidence>
<sequence>MLLLRDSNIYSCRLCALYFPFFSFFSNKTIEEENAKKRSKPRCIWLGGQKAVTLLEAAEEVVEEAKTIIQEELGGVGIEWKLISKASANRISFSKDKLPLKSIKKRSPSTGKTRKRSNKITNNFIEDGIKPFILGPPNSFNKSQSQCFSTSTVDVPMDVNMFDKQLKQPTGLKKSEVKNLLLHSTNDFKQLIRSPVQSASNSNIVKHNVIYLDNQTNVKLTKTDFLSNDCNENHVIDKEMFKSHEVERDNIRYLTTNKAFLLASGNQQEIKKNIQGNAYKSCHNIPSVHQTSHSFPEEIPSKTYGNSQKSRKRRNTENYINNGDKKISPNVSNNSQHNVTSESEFIPPTPPDGKSTEMSPCFKKFQVSNDQDTHLKEPCHVTLNGICTSSRKKNRKLLSTDEVRCTKSDSIFFKTSDCAIKKSPKIENSNLSTKDNFQELSNNVTFDGLEGGVLAQTQQSFTIIDVCSNAEIFKTFTQEWKSKERFSLTVACEIIQEKANFTSTIGSNFIDKG</sequence>
<gene>
    <name evidence="2" type="ORF">SNE40_018252</name>
</gene>
<proteinExistence type="predicted"/>
<dbReference type="EMBL" id="JAZGQO010000013">
    <property type="protein sequence ID" value="KAK6171826.1"/>
    <property type="molecule type" value="Genomic_DNA"/>
</dbReference>
<reference evidence="2 3" key="1">
    <citation type="submission" date="2024-01" db="EMBL/GenBank/DDBJ databases">
        <title>The genome of the rayed Mediterranean limpet Patella caerulea (Linnaeus, 1758).</title>
        <authorList>
            <person name="Anh-Thu Weber A."/>
            <person name="Halstead-Nussloch G."/>
        </authorList>
    </citation>
    <scope>NUCLEOTIDE SEQUENCE [LARGE SCALE GENOMIC DNA]</scope>
    <source>
        <strain evidence="2">AATW-2023a</strain>
        <tissue evidence="2">Whole specimen</tissue>
    </source>
</reference>
<evidence type="ECO:0000256" key="1">
    <source>
        <dbReference type="SAM" id="MobiDB-lite"/>
    </source>
</evidence>
<name>A0AAN8J7C8_PATCE</name>
<organism evidence="2 3">
    <name type="scientific">Patella caerulea</name>
    <name type="common">Rayed Mediterranean limpet</name>
    <dbReference type="NCBI Taxonomy" id="87958"/>
    <lineage>
        <taxon>Eukaryota</taxon>
        <taxon>Metazoa</taxon>
        <taxon>Spiralia</taxon>
        <taxon>Lophotrochozoa</taxon>
        <taxon>Mollusca</taxon>
        <taxon>Gastropoda</taxon>
        <taxon>Patellogastropoda</taxon>
        <taxon>Patelloidea</taxon>
        <taxon>Patellidae</taxon>
        <taxon>Patella</taxon>
    </lineage>
</organism>
<feature type="compositionally biased region" description="Polar residues" evidence="1">
    <location>
        <begin position="329"/>
        <end position="343"/>
    </location>
</feature>
<dbReference type="Proteomes" id="UP001347796">
    <property type="component" value="Unassembled WGS sequence"/>
</dbReference>
<accession>A0AAN8J7C8</accession>
<feature type="region of interest" description="Disordered" evidence="1">
    <location>
        <begin position="285"/>
        <end position="357"/>
    </location>
</feature>
<protein>
    <submittedName>
        <fullName evidence="2">Uncharacterized protein</fullName>
    </submittedName>
</protein>
<comment type="caution">
    <text evidence="2">The sequence shown here is derived from an EMBL/GenBank/DDBJ whole genome shotgun (WGS) entry which is preliminary data.</text>
</comment>
<dbReference type="AlphaFoldDB" id="A0AAN8J7C8"/>
<evidence type="ECO:0000313" key="3">
    <source>
        <dbReference type="Proteomes" id="UP001347796"/>
    </source>
</evidence>
<keyword evidence="3" id="KW-1185">Reference proteome</keyword>